<accession>A0A1Y6IUW4</accession>
<dbReference type="FunFam" id="1.20.1730.10:FF:000022">
    <property type="entry name" value="Sensor histidine kinase"/>
    <property type="match status" value="1"/>
</dbReference>
<dbReference type="SMART" id="SM00448">
    <property type="entry name" value="REC"/>
    <property type="match status" value="1"/>
</dbReference>
<dbReference type="SMART" id="SM00388">
    <property type="entry name" value="HisKA"/>
    <property type="match status" value="1"/>
</dbReference>
<dbReference type="Pfam" id="PF00072">
    <property type="entry name" value="Response_reg"/>
    <property type="match status" value="1"/>
</dbReference>
<dbReference type="InterPro" id="IPR035965">
    <property type="entry name" value="PAS-like_dom_sf"/>
</dbReference>
<name>A0A1Y6IUW4_9VIBR</name>
<feature type="domain" description="Response regulatory" evidence="16">
    <location>
        <begin position="1028"/>
        <end position="1144"/>
    </location>
</feature>
<feature type="transmembrane region" description="Helical" evidence="14">
    <location>
        <begin position="196"/>
        <end position="214"/>
    </location>
</feature>
<dbReference type="GO" id="GO:0000155">
    <property type="term" value="F:phosphorelay sensor kinase activity"/>
    <property type="evidence" value="ECO:0007669"/>
    <property type="project" value="InterPro"/>
</dbReference>
<sequence>MQSWVVIPVLFLYLGLLFFIAWYGDKHLRWLARFRPWIYSLSIGVYCTSWTFYGTVGQATNHAWSFLPIYLAPILVFVFGWRILARLMLIAKREHITSIADFIAARYGKSQGLAVAATLIAVIGILPYIALQLRGVTMGIHIVASDFPSQNQFAESHISWFVVMALAIFTILFGTRHIDNTEHHRGMMMAIAFESLIKLVAFLWVGLFIVYIGWHQTTFSLADVARESFVAPHWPTLAVHLVLTMLAIICLPRQFHTMIVENEKPQDLHVARRVFPVYLILMGLFVLPVSWVGKGMLDVSLADTFVISVPKAVGSDVIAMIAFLGGTSAATGMVIVSTIALTIMVSNDLVVPFLLRRMRFSHQGHRHFSRLLLRIRRGLILLLLACAWGFYRVLDAIPSLSAIGFLSFAAIAQFAPALIGGIYWRDGNKKGVYVGLAIGFSLWLITLMVQTHLLAGDAQTNPLIWLISPPDMIAGLGLSMSDWGMILSILLNTLCYWGISTITHPSLSERLQSATFVGTPFPDNENMSLYQSRVTVAELEMLVARFVGRSRMKTAFQQFWTQQQKSCLPNQQAPATLIRHAERVLAGVFGASSAKLVLASALQGKNMHLEEVAAIVDEASELYDFSRSLLQGAIEHIGQGLTVIDKQLRLVAWNQRYLELFSFPPGLIQVGRPIADIIRHNAQQGLCGPGDIEEHVRKRVHHLEKGTRHTSSRVRPDGRVVEVQGNPMPGGGFVMSFTDITVFREAEDALKQANESLEERVHRRTQELEKLNRQLVQETQRAERESRSKSRFLAAVSHDLMQPLNAARLFASSLSEIAREDEVKRLSSHIESALGAAEELIGDLLDISRLESGKLDINMHSFAIHDVLVNLNAEFHAIARQQDIDFTMIPSSVMVKSDPKLLRRIIQNFLTNAFRYAPHGKVVLGIRHVAGQIRIEVWDNGIGIEPDQQQEIFEEFNRGGQVRSEQGLGLGLAISKGIAYVLGHEISMRSWPGHGSVFSLSLQRAQPSEVEHKVIPVPDDVTDLSQVRVLCVDNEVDILTGMSDLLSRWGCDIRTSTNLVGSLKMLEEEWVPDVILSDYRLDQGRTGLEVLQQCRLRLGNQFEGIIISADRTQEMMDAIQSNGFGFLPKPVKPLKLRAVLNRVRQRSIPEQERNEDGSEDLRSIR</sequence>
<dbReference type="Pfam" id="PF02518">
    <property type="entry name" value="HATPase_c"/>
    <property type="match status" value="1"/>
</dbReference>
<feature type="transmembrane region" description="Helical" evidence="14">
    <location>
        <begin position="65"/>
        <end position="84"/>
    </location>
</feature>
<evidence type="ECO:0000256" key="9">
    <source>
        <dbReference type="ARBA" id="ARBA00022801"/>
    </source>
</evidence>
<evidence type="ECO:0000313" key="18">
    <source>
        <dbReference type="Proteomes" id="UP000196125"/>
    </source>
</evidence>
<organism evidence="17 18">
    <name type="scientific">Vibrio mangrovi</name>
    <dbReference type="NCBI Taxonomy" id="474394"/>
    <lineage>
        <taxon>Bacteria</taxon>
        <taxon>Pseudomonadati</taxon>
        <taxon>Pseudomonadota</taxon>
        <taxon>Gammaproteobacteria</taxon>
        <taxon>Vibrionales</taxon>
        <taxon>Vibrionaceae</taxon>
        <taxon>Vibrio</taxon>
    </lineage>
</organism>
<evidence type="ECO:0000256" key="8">
    <source>
        <dbReference type="ARBA" id="ARBA00022777"/>
    </source>
</evidence>
<dbReference type="CDD" id="cd00130">
    <property type="entry name" value="PAS"/>
    <property type="match status" value="1"/>
</dbReference>
<evidence type="ECO:0000256" key="1">
    <source>
        <dbReference type="ARBA" id="ARBA00000085"/>
    </source>
</evidence>
<feature type="transmembrane region" description="Helical" evidence="14">
    <location>
        <begin position="371"/>
        <end position="391"/>
    </location>
</feature>
<evidence type="ECO:0000256" key="2">
    <source>
        <dbReference type="ARBA" id="ARBA00004141"/>
    </source>
</evidence>
<evidence type="ECO:0000259" key="16">
    <source>
        <dbReference type="PROSITE" id="PS50110"/>
    </source>
</evidence>
<feature type="transmembrane region" description="Helical" evidence="14">
    <location>
        <begin position="36"/>
        <end position="53"/>
    </location>
</feature>
<dbReference type="Gene3D" id="1.20.1730.10">
    <property type="entry name" value="Sodium/glucose cotransporter"/>
    <property type="match status" value="1"/>
</dbReference>
<dbReference type="InterPro" id="IPR038377">
    <property type="entry name" value="Na/Glc_symporter_sf"/>
</dbReference>
<feature type="transmembrane region" description="Helical" evidence="14">
    <location>
        <begin position="403"/>
        <end position="424"/>
    </location>
</feature>
<dbReference type="InterPro" id="IPR000014">
    <property type="entry name" value="PAS"/>
</dbReference>
<comment type="subcellular location">
    <subcellularLocation>
        <location evidence="2">Membrane</location>
        <topology evidence="2">Multi-pass membrane protein</topology>
    </subcellularLocation>
</comment>
<dbReference type="InterPro" id="IPR001734">
    <property type="entry name" value="Na/solute_symporter"/>
</dbReference>
<dbReference type="PROSITE" id="PS50283">
    <property type="entry name" value="NA_SOLUT_SYMP_3"/>
    <property type="match status" value="1"/>
</dbReference>
<dbReference type="CDD" id="cd10322">
    <property type="entry name" value="SLC5sbd"/>
    <property type="match status" value="1"/>
</dbReference>
<dbReference type="Pfam" id="PF00512">
    <property type="entry name" value="HisKA"/>
    <property type="match status" value="1"/>
</dbReference>
<dbReference type="SUPFAM" id="SSF55874">
    <property type="entry name" value="ATPase domain of HSP90 chaperone/DNA topoisomerase II/histidine kinase"/>
    <property type="match status" value="1"/>
</dbReference>
<proteinExistence type="inferred from homology"/>
<evidence type="ECO:0000256" key="7">
    <source>
        <dbReference type="ARBA" id="ARBA00022692"/>
    </source>
</evidence>
<dbReference type="InterPro" id="IPR005467">
    <property type="entry name" value="His_kinase_dom"/>
</dbReference>
<dbReference type="InterPro" id="IPR036097">
    <property type="entry name" value="HisK_dim/P_sf"/>
</dbReference>
<dbReference type="PANTHER" id="PTHR43047">
    <property type="entry name" value="TWO-COMPONENT HISTIDINE PROTEIN KINASE"/>
    <property type="match status" value="1"/>
</dbReference>
<keyword evidence="5 12" id="KW-0597">Phosphoprotein</keyword>
<dbReference type="InterPro" id="IPR011006">
    <property type="entry name" value="CheY-like_superfamily"/>
</dbReference>
<comment type="similarity">
    <text evidence="3">Belongs to the sodium:solute symporter (SSF) (TC 2.A.21) family.</text>
</comment>
<feature type="transmembrane region" description="Helical" evidence="14">
    <location>
        <begin position="112"/>
        <end position="131"/>
    </location>
</feature>
<evidence type="ECO:0000256" key="11">
    <source>
        <dbReference type="ARBA" id="ARBA00023136"/>
    </source>
</evidence>
<dbReference type="SUPFAM" id="SSF47384">
    <property type="entry name" value="Homodimeric domain of signal transducing histidine kinase"/>
    <property type="match status" value="1"/>
</dbReference>
<evidence type="ECO:0000256" key="3">
    <source>
        <dbReference type="ARBA" id="ARBA00006434"/>
    </source>
</evidence>
<reference evidence="17 18" key="1">
    <citation type="submission" date="2017-05" db="EMBL/GenBank/DDBJ databases">
        <authorList>
            <person name="Song R."/>
            <person name="Chenine A.L."/>
            <person name="Ruprecht R.M."/>
        </authorList>
    </citation>
    <scope>NUCLEOTIDE SEQUENCE [LARGE SCALE GENOMIC DNA]</scope>
    <source>
        <strain evidence="17 18">CECT 7927</strain>
    </source>
</reference>
<evidence type="ECO:0000256" key="10">
    <source>
        <dbReference type="ARBA" id="ARBA00022989"/>
    </source>
</evidence>
<gene>
    <name evidence="17" type="primary">pleC</name>
    <name evidence="17" type="ORF">VIM7927_02763</name>
</gene>
<dbReference type="Gene3D" id="3.40.50.2300">
    <property type="match status" value="1"/>
</dbReference>
<dbReference type="PROSITE" id="PS50109">
    <property type="entry name" value="HIS_KIN"/>
    <property type="match status" value="1"/>
</dbReference>
<dbReference type="GO" id="GO:0009927">
    <property type="term" value="F:histidine phosphotransfer kinase activity"/>
    <property type="evidence" value="ECO:0007669"/>
    <property type="project" value="TreeGrafter"/>
</dbReference>
<dbReference type="Gene3D" id="1.10.287.130">
    <property type="match status" value="1"/>
</dbReference>
<dbReference type="FunFam" id="1.10.287.130:FF:000063">
    <property type="entry name" value="Hybrid sensor histidine kinase/response regulator"/>
    <property type="match status" value="1"/>
</dbReference>
<feature type="transmembrane region" description="Helical" evidence="14">
    <location>
        <begin position="234"/>
        <end position="253"/>
    </location>
</feature>
<keyword evidence="9" id="KW-0378">Hydrolase</keyword>
<keyword evidence="6 17" id="KW-0808">Transferase</keyword>
<dbReference type="FunFam" id="3.30.450.20:FF:000073">
    <property type="entry name" value="Putative Sensor histidine kinase"/>
    <property type="match status" value="1"/>
</dbReference>
<feature type="transmembrane region" description="Helical" evidence="14">
    <location>
        <begin position="157"/>
        <end position="175"/>
    </location>
</feature>
<dbReference type="GO" id="GO:0005886">
    <property type="term" value="C:plasma membrane"/>
    <property type="evidence" value="ECO:0007669"/>
    <property type="project" value="TreeGrafter"/>
</dbReference>
<dbReference type="FunFam" id="3.30.565.10:FF:000049">
    <property type="entry name" value="Two-component sensor histidine kinase"/>
    <property type="match status" value="1"/>
</dbReference>
<dbReference type="InterPro" id="IPR036890">
    <property type="entry name" value="HATPase_C_sf"/>
</dbReference>
<dbReference type="Gene3D" id="3.30.450.20">
    <property type="entry name" value="PAS domain"/>
    <property type="match status" value="1"/>
</dbReference>
<dbReference type="Pfam" id="PF12860">
    <property type="entry name" value="PAS_7"/>
    <property type="match status" value="1"/>
</dbReference>
<dbReference type="InterPro" id="IPR004358">
    <property type="entry name" value="Sig_transdc_His_kin-like_C"/>
</dbReference>
<dbReference type="SUPFAM" id="SSF55785">
    <property type="entry name" value="PYP-like sensor domain (PAS domain)"/>
    <property type="match status" value="1"/>
</dbReference>
<dbReference type="Proteomes" id="UP000196125">
    <property type="component" value="Unassembled WGS sequence"/>
</dbReference>
<evidence type="ECO:0000256" key="14">
    <source>
        <dbReference type="SAM" id="Phobius"/>
    </source>
</evidence>
<keyword evidence="13" id="KW-0175">Coiled coil</keyword>
<dbReference type="PRINTS" id="PR00344">
    <property type="entry name" value="BCTRLSENSOR"/>
</dbReference>
<evidence type="ECO:0000256" key="5">
    <source>
        <dbReference type="ARBA" id="ARBA00022553"/>
    </source>
</evidence>
<feature type="transmembrane region" description="Helical" evidence="14">
    <location>
        <begin position="431"/>
        <end position="453"/>
    </location>
</feature>
<dbReference type="SUPFAM" id="SSF52172">
    <property type="entry name" value="CheY-like"/>
    <property type="match status" value="1"/>
</dbReference>
<dbReference type="CDD" id="cd00075">
    <property type="entry name" value="HATPase"/>
    <property type="match status" value="1"/>
</dbReference>
<feature type="domain" description="Histidine kinase" evidence="15">
    <location>
        <begin position="795"/>
        <end position="1006"/>
    </location>
</feature>
<evidence type="ECO:0000259" key="15">
    <source>
        <dbReference type="PROSITE" id="PS50109"/>
    </source>
</evidence>
<feature type="transmembrane region" description="Helical" evidence="14">
    <location>
        <begin position="274"/>
        <end position="297"/>
    </location>
</feature>
<dbReference type="AlphaFoldDB" id="A0A1Y6IUW4"/>
<dbReference type="CDD" id="cd00156">
    <property type="entry name" value="REC"/>
    <property type="match status" value="1"/>
</dbReference>
<comment type="catalytic activity">
    <reaction evidence="1">
        <text>ATP + protein L-histidine = ADP + protein N-phospho-L-histidine.</text>
        <dbReference type="EC" id="2.7.13.3"/>
    </reaction>
</comment>
<feature type="coiled-coil region" evidence="13">
    <location>
        <begin position="740"/>
        <end position="788"/>
    </location>
</feature>
<keyword evidence="11 14" id="KW-0472">Membrane</keyword>
<dbReference type="PANTHER" id="PTHR43047:SF9">
    <property type="entry name" value="HISTIDINE KINASE"/>
    <property type="match status" value="1"/>
</dbReference>
<dbReference type="EC" id="2.7.13.3" evidence="4"/>
<dbReference type="GO" id="GO:0016787">
    <property type="term" value="F:hydrolase activity"/>
    <property type="evidence" value="ECO:0007669"/>
    <property type="project" value="UniProtKB-KW"/>
</dbReference>
<dbReference type="InterPro" id="IPR003594">
    <property type="entry name" value="HATPase_dom"/>
</dbReference>
<evidence type="ECO:0000313" key="17">
    <source>
        <dbReference type="EMBL" id="SMS01467.1"/>
    </source>
</evidence>
<dbReference type="GO" id="GO:0022857">
    <property type="term" value="F:transmembrane transporter activity"/>
    <property type="evidence" value="ECO:0007669"/>
    <property type="project" value="InterPro"/>
</dbReference>
<protein>
    <recommendedName>
        <fullName evidence="4">histidine kinase</fullName>
        <ecNumber evidence="4">2.7.13.3</ecNumber>
    </recommendedName>
</protein>
<dbReference type="InterPro" id="IPR001789">
    <property type="entry name" value="Sig_transdc_resp-reg_receiver"/>
</dbReference>
<dbReference type="OrthoDB" id="9764438at2"/>
<evidence type="ECO:0000256" key="12">
    <source>
        <dbReference type="PROSITE-ProRule" id="PRU00169"/>
    </source>
</evidence>
<dbReference type="InterPro" id="IPR003661">
    <property type="entry name" value="HisK_dim/P_dom"/>
</dbReference>
<dbReference type="SMART" id="SM00387">
    <property type="entry name" value="HATPase_c"/>
    <property type="match status" value="1"/>
</dbReference>
<evidence type="ECO:0000256" key="13">
    <source>
        <dbReference type="SAM" id="Coils"/>
    </source>
</evidence>
<evidence type="ECO:0000256" key="6">
    <source>
        <dbReference type="ARBA" id="ARBA00022679"/>
    </source>
</evidence>
<keyword evidence="10 14" id="KW-1133">Transmembrane helix</keyword>
<dbReference type="CDD" id="cd00082">
    <property type="entry name" value="HisKA"/>
    <property type="match status" value="1"/>
</dbReference>
<feature type="transmembrane region" description="Helical" evidence="14">
    <location>
        <begin position="6"/>
        <end position="24"/>
    </location>
</feature>
<evidence type="ECO:0000256" key="4">
    <source>
        <dbReference type="ARBA" id="ARBA00012438"/>
    </source>
</evidence>
<dbReference type="Gene3D" id="3.30.565.10">
    <property type="entry name" value="Histidine kinase-like ATPase, C-terminal domain"/>
    <property type="match status" value="1"/>
</dbReference>
<feature type="modified residue" description="4-aspartylphosphate" evidence="12">
    <location>
        <position position="1078"/>
    </location>
</feature>
<dbReference type="PROSITE" id="PS50110">
    <property type="entry name" value="RESPONSE_REGULATORY"/>
    <property type="match status" value="1"/>
</dbReference>
<dbReference type="EMBL" id="FXXI01000005">
    <property type="protein sequence ID" value="SMS01467.1"/>
    <property type="molecule type" value="Genomic_DNA"/>
</dbReference>
<feature type="transmembrane region" description="Helical" evidence="14">
    <location>
        <begin position="317"/>
        <end position="350"/>
    </location>
</feature>
<keyword evidence="7 14" id="KW-0812">Transmembrane</keyword>
<keyword evidence="8" id="KW-0418">Kinase</keyword>